<evidence type="ECO:0000259" key="4">
    <source>
        <dbReference type="Pfam" id="PF01261"/>
    </source>
</evidence>
<dbReference type="Gene3D" id="3.20.20.150">
    <property type="entry name" value="Divalent-metal-dependent TIM barrel enzymes"/>
    <property type="match status" value="1"/>
</dbReference>
<feature type="domain" description="Xylose isomerase-like TIM barrel" evidence="4">
    <location>
        <begin position="21"/>
        <end position="249"/>
    </location>
</feature>
<dbReference type="GO" id="GO:0046487">
    <property type="term" value="P:glyoxylate metabolic process"/>
    <property type="evidence" value="ECO:0007669"/>
    <property type="project" value="TreeGrafter"/>
</dbReference>
<dbReference type="InterPro" id="IPR013022">
    <property type="entry name" value="Xyl_isomerase-like_TIM-brl"/>
</dbReference>
<proteinExistence type="inferred from homology"/>
<comment type="similarity">
    <text evidence="2">Belongs to the hyi family.</text>
</comment>
<organism evidence="5 6">
    <name type="scientific">Roseovarius albus</name>
    <dbReference type="NCBI Taxonomy" id="1247867"/>
    <lineage>
        <taxon>Bacteria</taxon>
        <taxon>Pseudomonadati</taxon>
        <taxon>Pseudomonadota</taxon>
        <taxon>Alphaproteobacteria</taxon>
        <taxon>Rhodobacterales</taxon>
        <taxon>Roseobacteraceae</taxon>
        <taxon>Roseovarius</taxon>
    </lineage>
</organism>
<feature type="active site" description="Proton donor/acceptor" evidence="3">
    <location>
        <position position="234"/>
    </location>
</feature>
<dbReference type="EC" id="5.3.1.22" evidence="5"/>
<dbReference type="Pfam" id="PF01261">
    <property type="entry name" value="AP_endonuc_2"/>
    <property type="match status" value="1"/>
</dbReference>
<reference evidence="5 6" key="1">
    <citation type="submission" date="2017-03" db="EMBL/GenBank/DDBJ databases">
        <authorList>
            <person name="Afonso C.L."/>
            <person name="Miller P.J."/>
            <person name="Scott M.A."/>
            <person name="Spackman E."/>
            <person name="Goraichik I."/>
            <person name="Dimitrov K.M."/>
            <person name="Suarez D.L."/>
            <person name="Swayne D.E."/>
        </authorList>
    </citation>
    <scope>NUCLEOTIDE SEQUENCE [LARGE SCALE GENOMIC DNA]</scope>
    <source>
        <strain evidence="5 6">CECT 7450</strain>
    </source>
</reference>
<accession>A0A1X6ZR89</accession>
<dbReference type="PANTHER" id="PTHR43489">
    <property type="entry name" value="ISOMERASE"/>
    <property type="match status" value="1"/>
</dbReference>
<name>A0A1X6ZR89_9RHOB</name>
<evidence type="ECO:0000313" key="6">
    <source>
        <dbReference type="Proteomes" id="UP000193061"/>
    </source>
</evidence>
<evidence type="ECO:0000256" key="3">
    <source>
        <dbReference type="PIRSR" id="PIRSR006241-50"/>
    </source>
</evidence>
<dbReference type="FunFam" id="3.20.20.150:FF:000007">
    <property type="entry name" value="Hydroxypyruvate isomerase"/>
    <property type="match status" value="1"/>
</dbReference>
<dbReference type="EMBL" id="FWFX01000010">
    <property type="protein sequence ID" value="SLN58939.1"/>
    <property type="molecule type" value="Genomic_DNA"/>
</dbReference>
<keyword evidence="6" id="KW-1185">Reference proteome</keyword>
<protein>
    <submittedName>
        <fullName evidence="5">Putative hydroxypyruvate isomerase YgbM</fullName>
        <ecNumber evidence="5">5.3.1.22</ecNumber>
    </submittedName>
</protein>
<dbReference type="AlphaFoldDB" id="A0A1X6ZR89"/>
<dbReference type="InterPro" id="IPR036237">
    <property type="entry name" value="Xyl_isomerase-like_sf"/>
</dbReference>
<dbReference type="GO" id="GO:0008903">
    <property type="term" value="F:hydroxypyruvate isomerase activity"/>
    <property type="evidence" value="ECO:0007669"/>
    <property type="project" value="UniProtKB-EC"/>
</dbReference>
<dbReference type="PANTHER" id="PTHR43489:SF6">
    <property type="entry name" value="HYDROXYPYRUVATE ISOMERASE-RELATED"/>
    <property type="match status" value="1"/>
</dbReference>
<dbReference type="InterPro" id="IPR026040">
    <property type="entry name" value="HyI-like"/>
</dbReference>
<keyword evidence="5" id="KW-0670">Pyruvate</keyword>
<dbReference type="SUPFAM" id="SSF51658">
    <property type="entry name" value="Xylose isomerase-like"/>
    <property type="match status" value="1"/>
</dbReference>
<feature type="active site" description="Proton donor/acceptor" evidence="3">
    <location>
        <position position="137"/>
    </location>
</feature>
<keyword evidence="1 2" id="KW-0413">Isomerase</keyword>
<dbReference type="PIRSF" id="PIRSF006241">
    <property type="entry name" value="HyI"/>
    <property type="match status" value="1"/>
</dbReference>
<dbReference type="Proteomes" id="UP000193061">
    <property type="component" value="Unassembled WGS sequence"/>
</dbReference>
<evidence type="ECO:0000313" key="5">
    <source>
        <dbReference type="EMBL" id="SLN58939.1"/>
    </source>
</evidence>
<sequence length="252" mass="28322">MPRFAANLSLLFCEYPPIKRFAAAKLAGFNYVEMLFPYELDQARAKQEIERNDLTLVLINTAAGDWNAGERGFAAVPGAQDRFREEFEQALQWAHALNAQFVHVMAGIAQGEEAQMIYIENLRWAAEQTSTQQLTIEPINPIDMPGYFLNNFSQAMDILKSVNAPNLHLQFDAYHAHRIAGNVLNAWQNYGNFAAHIQVAGAEGRHEPVNGAIDYHAFFEQLDREQYAGVVCGEYFPKGRTEDGLGWIHSTG</sequence>
<evidence type="ECO:0000256" key="2">
    <source>
        <dbReference type="PIRNR" id="PIRNR006241"/>
    </source>
</evidence>
<dbReference type="OrthoDB" id="9786584at2"/>
<gene>
    <name evidence="5" type="primary">ygbM</name>
    <name evidence="5" type="ORF">ROA7450_03036</name>
</gene>
<evidence type="ECO:0000256" key="1">
    <source>
        <dbReference type="ARBA" id="ARBA00023235"/>
    </source>
</evidence>
<dbReference type="InterPro" id="IPR050417">
    <property type="entry name" value="Sugar_Epim/Isomerase"/>
</dbReference>